<name>A0AAN9TNL9_9HEMI</name>
<evidence type="ECO:0000256" key="5">
    <source>
        <dbReference type="ARBA" id="ARBA00022692"/>
    </source>
</evidence>
<dbReference type="GO" id="GO:0005789">
    <property type="term" value="C:endoplasmic reticulum membrane"/>
    <property type="evidence" value="ECO:0007669"/>
    <property type="project" value="UniProtKB-SubCell"/>
</dbReference>
<dbReference type="GO" id="GO:0006874">
    <property type="term" value="P:intracellular calcium ion homeostasis"/>
    <property type="evidence" value="ECO:0007669"/>
    <property type="project" value="TreeGrafter"/>
</dbReference>
<reference evidence="17 18" key="1">
    <citation type="submission" date="2024-03" db="EMBL/GenBank/DDBJ databases">
        <title>Adaptation during the transition from Ophiocordyceps entomopathogen to insect associate is accompanied by gene loss and intensified selection.</title>
        <authorList>
            <person name="Ward C.M."/>
            <person name="Onetto C.A."/>
            <person name="Borneman A.R."/>
        </authorList>
    </citation>
    <scope>NUCLEOTIDE SEQUENCE [LARGE SCALE GENOMIC DNA]</scope>
    <source>
        <strain evidence="17">AWRI1</strain>
        <tissue evidence="17">Single Adult Female</tissue>
    </source>
</reference>
<evidence type="ECO:0000259" key="15">
    <source>
        <dbReference type="Pfam" id="PF00122"/>
    </source>
</evidence>
<dbReference type="FunFam" id="3.40.50.1000:FF:000056">
    <property type="entry name" value="Cation-transporting ATPase"/>
    <property type="match status" value="1"/>
</dbReference>
<keyword evidence="13 14" id="KW-0472">Membrane</keyword>
<organism evidence="17 18">
    <name type="scientific">Parthenolecanium corni</name>
    <dbReference type="NCBI Taxonomy" id="536013"/>
    <lineage>
        <taxon>Eukaryota</taxon>
        <taxon>Metazoa</taxon>
        <taxon>Ecdysozoa</taxon>
        <taxon>Arthropoda</taxon>
        <taxon>Hexapoda</taxon>
        <taxon>Insecta</taxon>
        <taxon>Pterygota</taxon>
        <taxon>Neoptera</taxon>
        <taxon>Paraneoptera</taxon>
        <taxon>Hemiptera</taxon>
        <taxon>Sternorrhyncha</taxon>
        <taxon>Coccoidea</taxon>
        <taxon>Coccidae</taxon>
        <taxon>Parthenolecanium</taxon>
    </lineage>
</organism>
<dbReference type="GO" id="GO:0016887">
    <property type="term" value="F:ATP hydrolysis activity"/>
    <property type="evidence" value="ECO:0007669"/>
    <property type="project" value="InterPro"/>
</dbReference>
<evidence type="ECO:0000256" key="7">
    <source>
        <dbReference type="ARBA" id="ARBA00022741"/>
    </source>
</evidence>
<dbReference type="Pfam" id="PF00122">
    <property type="entry name" value="E1-E2_ATPase"/>
    <property type="match status" value="1"/>
</dbReference>
<feature type="transmembrane region" description="Helical" evidence="14">
    <location>
        <begin position="24"/>
        <end position="44"/>
    </location>
</feature>
<dbReference type="InterPro" id="IPR008250">
    <property type="entry name" value="ATPase_P-typ_transduc_dom_A_sf"/>
</dbReference>
<dbReference type="InterPro" id="IPR057255">
    <property type="entry name" value="2TM_P5A-ATPase"/>
</dbReference>
<dbReference type="CDD" id="cd07543">
    <property type="entry name" value="P-type_ATPase_cation"/>
    <property type="match status" value="1"/>
</dbReference>
<dbReference type="SUPFAM" id="SSF81660">
    <property type="entry name" value="Metal cation-transporting ATPase, ATP-binding domain N"/>
    <property type="match status" value="1"/>
</dbReference>
<dbReference type="SFLD" id="SFLDS00003">
    <property type="entry name" value="Haloacid_Dehalogenase"/>
    <property type="match status" value="1"/>
</dbReference>
<proteinExistence type="inferred from homology"/>
<evidence type="ECO:0000313" key="18">
    <source>
        <dbReference type="Proteomes" id="UP001367676"/>
    </source>
</evidence>
<gene>
    <name evidence="17" type="ORF">V9T40_008043</name>
</gene>
<accession>A0AAN9TNL9</accession>
<dbReference type="PROSITE" id="PS00154">
    <property type="entry name" value="ATPASE_E1_E2"/>
    <property type="match status" value="1"/>
</dbReference>
<sequence length="1182" mass="133092">MSLDDLVDSVTIYKTLPLYFHGEVFPFLGLYILTVYVGLYVYDYEEYGEIFMLVVGVLALLQILTCLCCFWSVHIRCFLSCIKVKKPSEGEIAKVVPTPNNGHSELVRLNHCLVNYSRIIFVELVSRTSEFITMKCHDLLQHEATRDGVVWFVFQKTKYVWCSDRKTFRSLEFPIDNSFGEYMRWKGYVEEEELFEATQKYGLNILDMVVPEFMELFIERATAPFFVFQVLCVILWCLDRYWYYSLFTLMMLVVFECTLVKQQMRNMAEIRNMGNKPYNMQVYRNKRWKTILSDQLLPGDIVSIGRSHNNNPVPCDLLLIRGPCIVDESMLTGEAVPQMKEPIENFDQNKVLDLEADGKLHVLFGGTKVVQHTPPSKTSAGIRAQDNGCVAYVLRTGFSTSQGKLLRTILFGVKRVTANNLETLAFIVFLLIFAIAASSYVWIKGSEDPKRNKYKLFLECILILTSVIPPELPVELSLAVNSSLLSLAKLYVYCTEPFRIPFAGKVQVCCFDKTGTLTSNNLVVEGIAGVGPNKDVVQAVSEAPRESIQVLATCHSLVQLDDGIVGDPLEKATLSAVDWNLTKGDAVIPKRGKFPGMKIFHRFHFSSGLKRMSVLAGYTPPGSTETFYIATVKGAPETLKPMFVDIDDSYDKTYLGLSRRGARVLALGWKEIGRMSHQQAKDVTRESLESELHFGGFIAISCPLKPDSKSVVKELLNSTHMVVMITGDNPLTACHVAKELLFTQKKGGTLILTRQFEKENSWAWQSIDETKILPLEENLHNCDKLTETYDLCVTGDALVYLHENYPRFVKTIIQHVSVFARVSPKQKELVIVLLKSLGYVTLMCGDGTNDVGALKHADVGVALIPNAPDRIPEKIKKSESVKPNSRSEKLKSLANKTPNEKAEHLKKMLKEMDDGMPKIVKLGDASIAAPFTSKLSSIQCICHVIKQGRCTLVTTLQMFKILALNALIIAYGQSVLYIDGIKFSDTQATLQGLLLAACFLFISRSQPLKTLSPQRPLPNIFNIYTISTVLLQFAVHFCTLVFLVHQSRIYSYASDDETSSTGNEDEESEFEPNVTNSTVYIISITLQVVTFAINYRGRPFMESLQDNKALLYTLVMSSFLVVALSLGLSPSFSLSFDIVEFDVQFRMILLITLIADFLCAYALDRFCLWLFGEGKLNLRKRR</sequence>
<dbReference type="GO" id="GO:0019829">
    <property type="term" value="F:ATPase-coupled monoatomic cation transmembrane transporter activity"/>
    <property type="evidence" value="ECO:0007669"/>
    <property type="project" value="TreeGrafter"/>
</dbReference>
<evidence type="ECO:0000256" key="14">
    <source>
        <dbReference type="SAM" id="Phobius"/>
    </source>
</evidence>
<evidence type="ECO:0000256" key="2">
    <source>
        <dbReference type="ARBA" id="ARBA00006000"/>
    </source>
</evidence>
<dbReference type="Gene3D" id="2.70.150.10">
    <property type="entry name" value="Calcium-transporting ATPase, cytoplasmic transduction domain A"/>
    <property type="match status" value="1"/>
</dbReference>
<dbReference type="SUPFAM" id="SSF81665">
    <property type="entry name" value="Calcium ATPase, transmembrane domain M"/>
    <property type="match status" value="1"/>
</dbReference>
<feature type="transmembrane region" description="Helical" evidence="14">
    <location>
        <begin position="217"/>
        <end position="236"/>
    </location>
</feature>
<dbReference type="SUPFAM" id="SSF56784">
    <property type="entry name" value="HAD-like"/>
    <property type="match status" value="1"/>
</dbReference>
<dbReference type="NCBIfam" id="TIGR01657">
    <property type="entry name" value="P-ATPase-V"/>
    <property type="match status" value="1"/>
</dbReference>
<keyword evidence="10" id="KW-0460">Magnesium</keyword>
<comment type="similarity">
    <text evidence="2">Belongs to the cation transport ATPase (P-type) (TC 3.A.3) family. Type V subfamily.</text>
</comment>
<keyword evidence="12 14" id="KW-1133">Transmembrane helix</keyword>
<evidence type="ECO:0000259" key="16">
    <source>
        <dbReference type="Pfam" id="PF23143"/>
    </source>
</evidence>
<evidence type="ECO:0000256" key="3">
    <source>
        <dbReference type="ARBA" id="ARBA00022448"/>
    </source>
</evidence>
<evidence type="ECO:0000256" key="13">
    <source>
        <dbReference type="ARBA" id="ARBA00023136"/>
    </source>
</evidence>
<protein>
    <recommendedName>
        <fullName evidence="19">Manganese-transporting ATPase 13A1</fullName>
    </recommendedName>
</protein>
<dbReference type="Gene3D" id="3.40.50.1000">
    <property type="entry name" value="HAD superfamily/HAD-like"/>
    <property type="match status" value="1"/>
</dbReference>
<evidence type="ECO:0000256" key="1">
    <source>
        <dbReference type="ARBA" id="ARBA00004477"/>
    </source>
</evidence>
<dbReference type="Gene3D" id="3.40.1110.10">
    <property type="entry name" value="Calcium-transporting ATPase, cytoplasmic domain N"/>
    <property type="match status" value="1"/>
</dbReference>
<dbReference type="AlphaFoldDB" id="A0AAN9TNL9"/>
<keyword evidence="4" id="KW-0597">Phosphoprotein</keyword>
<feature type="transmembrane region" description="Helical" evidence="14">
    <location>
        <begin position="1023"/>
        <end position="1044"/>
    </location>
</feature>
<keyword evidence="9" id="KW-0067">ATP-binding</keyword>
<keyword evidence="18" id="KW-1185">Reference proteome</keyword>
<dbReference type="InterPro" id="IPR044492">
    <property type="entry name" value="P_typ_ATPase_HD_dom"/>
</dbReference>
<keyword evidence="11" id="KW-1278">Translocase</keyword>
<feature type="transmembrane region" description="Helical" evidence="14">
    <location>
        <begin position="1109"/>
        <end position="1128"/>
    </location>
</feature>
<dbReference type="InterPro" id="IPR023299">
    <property type="entry name" value="ATPase_P-typ_cyto_dom_N"/>
</dbReference>
<evidence type="ECO:0000256" key="4">
    <source>
        <dbReference type="ARBA" id="ARBA00022553"/>
    </source>
</evidence>
<dbReference type="Pfam" id="PF23143">
    <property type="entry name" value="2TM_P5A-ATPase"/>
    <property type="match status" value="1"/>
</dbReference>
<dbReference type="PANTHER" id="PTHR45630">
    <property type="entry name" value="CATION-TRANSPORTING ATPASE-RELATED"/>
    <property type="match status" value="1"/>
</dbReference>
<dbReference type="InterPro" id="IPR006544">
    <property type="entry name" value="P-type_TPase_V"/>
</dbReference>
<dbReference type="InterPro" id="IPR023214">
    <property type="entry name" value="HAD_sf"/>
</dbReference>
<feature type="transmembrane region" description="Helical" evidence="14">
    <location>
        <begin position="242"/>
        <end position="260"/>
    </location>
</feature>
<dbReference type="InterPro" id="IPR001757">
    <property type="entry name" value="P_typ_ATPase"/>
</dbReference>
<dbReference type="PANTHER" id="PTHR45630:SF7">
    <property type="entry name" value="ENDOPLASMIC RETICULUM TRANSMEMBRANE HELIX TRANSLOCASE"/>
    <property type="match status" value="1"/>
</dbReference>
<dbReference type="GO" id="GO:0046872">
    <property type="term" value="F:metal ion binding"/>
    <property type="evidence" value="ECO:0007669"/>
    <property type="project" value="UniProtKB-KW"/>
</dbReference>
<dbReference type="GO" id="GO:0005524">
    <property type="term" value="F:ATP binding"/>
    <property type="evidence" value="ECO:0007669"/>
    <property type="project" value="UniProtKB-KW"/>
</dbReference>
<feature type="transmembrane region" description="Helical" evidence="14">
    <location>
        <begin position="50"/>
        <end position="73"/>
    </location>
</feature>
<feature type="transmembrane region" description="Helical" evidence="14">
    <location>
        <begin position="424"/>
        <end position="443"/>
    </location>
</feature>
<comment type="caution">
    <text evidence="17">The sequence shown here is derived from an EMBL/GenBank/DDBJ whole genome shotgun (WGS) entry which is preliminary data.</text>
</comment>
<dbReference type="InterPro" id="IPR047820">
    <property type="entry name" value="P5A-type_ATPase"/>
</dbReference>
<dbReference type="InterPro" id="IPR023298">
    <property type="entry name" value="ATPase_P-typ_TM_dom_sf"/>
</dbReference>
<keyword evidence="8" id="KW-0256">Endoplasmic reticulum</keyword>
<feature type="transmembrane region" description="Helical" evidence="14">
    <location>
        <begin position="1148"/>
        <end position="1172"/>
    </location>
</feature>
<dbReference type="PRINTS" id="PR00119">
    <property type="entry name" value="CATATPASE"/>
</dbReference>
<evidence type="ECO:0000256" key="11">
    <source>
        <dbReference type="ARBA" id="ARBA00022967"/>
    </source>
</evidence>
<evidence type="ECO:0000256" key="6">
    <source>
        <dbReference type="ARBA" id="ARBA00022723"/>
    </source>
</evidence>
<dbReference type="SFLD" id="SFLDG00002">
    <property type="entry name" value="C1.7:_P-type_atpase_like"/>
    <property type="match status" value="1"/>
</dbReference>
<comment type="subcellular location">
    <subcellularLocation>
        <location evidence="1">Endoplasmic reticulum membrane</location>
        <topology evidence="1">Multi-pass membrane protein</topology>
    </subcellularLocation>
</comment>
<dbReference type="NCBIfam" id="TIGR01494">
    <property type="entry name" value="ATPase_P-type"/>
    <property type="match status" value="2"/>
</dbReference>
<keyword evidence="7" id="KW-0547">Nucleotide-binding</keyword>
<keyword evidence="3" id="KW-0813">Transport</keyword>
<evidence type="ECO:0000256" key="8">
    <source>
        <dbReference type="ARBA" id="ARBA00022824"/>
    </source>
</evidence>
<dbReference type="FunFam" id="2.70.150.10:FF:000015">
    <property type="entry name" value="Cation-transporting ATPase"/>
    <property type="match status" value="1"/>
</dbReference>
<dbReference type="SUPFAM" id="SSF81653">
    <property type="entry name" value="Calcium ATPase, transduction domain A"/>
    <property type="match status" value="1"/>
</dbReference>
<evidence type="ECO:0000313" key="17">
    <source>
        <dbReference type="EMBL" id="KAK7602454.1"/>
    </source>
</evidence>
<dbReference type="GO" id="GO:0015662">
    <property type="term" value="F:P-type ion transporter activity"/>
    <property type="evidence" value="ECO:0007669"/>
    <property type="project" value="TreeGrafter"/>
</dbReference>
<dbReference type="SFLD" id="SFLDF00027">
    <property type="entry name" value="p-type_atpase"/>
    <property type="match status" value="1"/>
</dbReference>
<dbReference type="InterPro" id="IPR018303">
    <property type="entry name" value="ATPase_P-typ_P_site"/>
</dbReference>
<evidence type="ECO:0000256" key="9">
    <source>
        <dbReference type="ARBA" id="ARBA00022840"/>
    </source>
</evidence>
<keyword evidence="5 14" id="KW-0812">Transmembrane</keyword>
<evidence type="ECO:0000256" key="10">
    <source>
        <dbReference type="ARBA" id="ARBA00022842"/>
    </source>
</evidence>
<dbReference type="InterPro" id="IPR036412">
    <property type="entry name" value="HAD-like_sf"/>
</dbReference>
<evidence type="ECO:0000256" key="12">
    <source>
        <dbReference type="ARBA" id="ARBA00022989"/>
    </source>
</evidence>
<feature type="domain" description="P-type ATPase A" evidence="15">
    <location>
        <begin position="279"/>
        <end position="407"/>
    </location>
</feature>
<evidence type="ECO:0008006" key="19">
    <source>
        <dbReference type="Google" id="ProtNLM"/>
    </source>
</evidence>
<dbReference type="Proteomes" id="UP001367676">
    <property type="component" value="Unassembled WGS sequence"/>
</dbReference>
<dbReference type="EMBL" id="JBBCAQ010000008">
    <property type="protein sequence ID" value="KAK7602454.1"/>
    <property type="molecule type" value="Genomic_DNA"/>
</dbReference>
<dbReference type="InterPro" id="IPR059000">
    <property type="entry name" value="ATPase_P-type_domA"/>
</dbReference>
<keyword evidence="6" id="KW-0479">Metal-binding</keyword>
<feature type="domain" description="P5A-ATPase transmembrane helical hairpin" evidence="16">
    <location>
        <begin position="16"/>
        <end position="85"/>
    </location>
</feature>